<comment type="caution">
    <text evidence="7">The sequence shown here is derived from an EMBL/GenBank/DDBJ whole genome shotgun (WGS) entry which is preliminary data.</text>
</comment>
<dbReference type="InterPro" id="IPR001180">
    <property type="entry name" value="CNH_dom"/>
</dbReference>
<keyword evidence="8" id="KW-1185">Reference proteome</keyword>
<gene>
    <name evidence="7" type="ORF">DEBURN_LOCUS10457</name>
</gene>
<feature type="region of interest" description="Disordered" evidence="5">
    <location>
        <begin position="411"/>
        <end position="438"/>
    </location>
</feature>
<organism evidence="7 8">
    <name type="scientific">Diversispora eburnea</name>
    <dbReference type="NCBI Taxonomy" id="1213867"/>
    <lineage>
        <taxon>Eukaryota</taxon>
        <taxon>Fungi</taxon>
        <taxon>Fungi incertae sedis</taxon>
        <taxon>Mucoromycota</taxon>
        <taxon>Glomeromycotina</taxon>
        <taxon>Glomeromycetes</taxon>
        <taxon>Diversisporales</taxon>
        <taxon>Diversisporaceae</taxon>
        <taxon>Diversispora</taxon>
    </lineage>
</organism>
<protein>
    <submittedName>
        <fullName evidence="7">8545_t:CDS:1</fullName>
    </submittedName>
</protein>
<evidence type="ECO:0000256" key="1">
    <source>
        <dbReference type="ARBA" id="ARBA00004184"/>
    </source>
</evidence>
<evidence type="ECO:0000256" key="5">
    <source>
        <dbReference type="SAM" id="MobiDB-lite"/>
    </source>
</evidence>
<dbReference type="PANTHER" id="PTHR12894:SF49">
    <property type="entry name" value="VAM6_VPS39-LIKE PROTEIN"/>
    <property type="match status" value="1"/>
</dbReference>
<name>A0A9N9GNH5_9GLOM</name>
<dbReference type="Proteomes" id="UP000789706">
    <property type="component" value="Unassembled WGS sequence"/>
</dbReference>
<comment type="similarity">
    <text evidence="3">Belongs to the VAM6/VPS39 family.</text>
</comment>
<dbReference type="Pfam" id="PF00780">
    <property type="entry name" value="CNH"/>
    <property type="match status" value="1"/>
</dbReference>
<dbReference type="GO" id="GO:0000329">
    <property type="term" value="C:fungal-type vacuole membrane"/>
    <property type="evidence" value="ECO:0007669"/>
    <property type="project" value="TreeGrafter"/>
</dbReference>
<dbReference type="GO" id="GO:0034058">
    <property type="term" value="P:endosomal vesicle fusion"/>
    <property type="evidence" value="ECO:0007669"/>
    <property type="project" value="TreeGrafter"/>
</dbReference>
<accession>A0A9N9GNH5</accession>
<proteinExistence type="inferred from homology"/>
<dbReference type="OrthoDB" id="5325112at2759"/>
<evidence type="ECO:0000256" key="4">
    <source>
        <dbReference type="PROSITE-ProRule" id="PRU01006"/>
    </source>
</evidence>
<evidence type="ECO:0000256" key="3">
    <source>
        <dbReference type="ARBA" id="ARBA00038201"/>
    </source>
</evidence>
<dbReference type="Pfam" id="PF10366">
    <property type="entry name" value="Vps39_1"/>
    <property type="match status" value="1"/>
</dbReference>
<sequence length="694" mass="78991">HRLTTKMHEAFKVSVALDKLQHKIESIFAYGQKLFIGTNTGVLLIYEVNEPSDDEPITVTLIETHKNFSKKPIDQLDIIKEIGVLISLSEQLPKTRGANLFAIDTHIEINENKIPMIITRLAVAVKKKLLVFTWKDTEFKDTKELLPPDKVRTMAWVSSSKICLGLANEYALMDVNTGALTELFAPSSTPSSTSFSYMGMIGAKVSKPMVTKLPNDEILLAKDTGIDWTGTPEEIGYSYPYLIAILPKHVEVRNIMTQSLVQTVELPQARIINQGKYLYVASYSSVWRFTPLNFEKQIDQLIEKLQFEEAISLAEQIEPILLDDKEAKIFEIRRLYAHHLFQQQKFDEAITIFQELETEPAEVVALYPTSISGDLHADANYHHDTNKNSDVKTTEEKSAQILGNVVEEHENGYSATDSSATDSASEADVGLKQNENGVKETETEQKIFLEGKLLEDAVSALIRFLTDRRQKISKILKSSNHINGNFNKLLEFAELVDTTLLKSYMVINESLVGPLLRVPNHCNVEESEGLLLDRKKYRELVDLYKGKGLHRPMTGTIHTILYLQKLGMDHFDLILEYATWVLETNPEDGMDIFIEDHLEVENLPRDKVLGYLERFSYDLCIIYLEHIIYELGDQTPNYHNLLITTYLNKVQQLTSRDQQSHSELIDATNKKLLKFLDESTHYKAEKILGQLPLD</sequence>
<reference evidence="7" key="1">
    <citation type="submission" date="2021-06" db="EMBL/GenBank/DDBJ databases">
        <authorList>
            <person name="Kallberg Y."/>
            <person name="Tangrot J."/>
            <person name="Rosling A."/>
        </authorList>
    </citation>
    <scope>NUCLEOTIDE SEQUENCE</scope>
    <source>
        <strain evidence="7">AZ414A</strain>
    </source>
</reference>
<dbReference type="InterPro" id="IPR019452">
    <property type="entry name" value="VPS39/TGF_beta_rcpt-assoc_1"/>
</dbReference>
<dbReference type="PROSITE" id="PS50219">
    <property type="entry name" value="CNH"/>
    <property type="match status" value="1"/>
</dbReference>
<feature type="repeat" description="CHCR" evidence="4">
    <location>
        <begin position="593"/>
        <end position="694"/>
    </location>
</feature>
<dbReference type="EMBL" id="CAJVPK010003096">
    <property type="protein sequence ID" value="CAG8623281.1"/>
    <property type="molecule type" value="Genomic_DNA"/>
</dbReference>
<feature type="non-terminal residue" evidence="7">
    <location>
        <position position="1"/>
    </location>
</feature>
<evidence type="ECO:0000313" key="8">
    <source>
        <dbReference type="Proteomes" id="UP000789706"/>
    </source>
</evidence>
<evidence type="ECO:0000259" key="6">
    <source>
        <dbReference type="PROSITE" id="PS50219"/>
    </source>
</evidence>
<feature type="compositionally biased region" description="Low complexity" evidence="5">
    <location>
        <begin position="414"/>
        <end position="428"/>
    </location>
</feature>
<dbReference type="AlphaFoldDB" id="A0A9N9GNH5"/>
<keyword evidence="2" id="KW-0472">Membrane</keyword>
<evidence type="ECO:0000313" key="7">
    <source>
        <dbReference type="EMBL" id="CAG8623281.1"/>
    </source>
</evidence>
<feature type="region of interest" description="Disordered" evidence="5">
    <location>
        <begin position="377"/>
        <end position="397"/>
    </location>
</feature>
<comment type="subcellular location">
    <subcellularLocation>
        <location evidence="1">Endomembrane system</location>
        <topology evidence="1">Peripheral membrane protein</topology>
    </subcellularLocation>
</comment>
<dbReference type="GO" id="GO:0012505">
    <property type="term" value="C:endomembrane system"/>
    <property type="evidence" value="ECO:0007669"/>
    <property type="project" value="UniProtKB-SubCell"/>
</dbReference>
<evidence type="ECO:0000256" key="2">
    <source>
        <dbReference type="ARBA" id="ARBA00023136"/>
    </source>
</evidence>
<feature type="domain" description="CNH" evidence="6">
    <location>
        <begin position="21"/>
        <end position="279"/>
    </location>
</feature>
<dbReference type="GO" id="GO:0006886">
    <property type="term" value="P:intracellular protein transport"/>
    <property type="evidence" value="ECO:0007669"/>
    <property type="project" value="UniProtKB-UniRule"/>
</dbReference>
<dbReference type="InterPro" id="IPR032914">
    <property type="entry name" value="Vam6/VPS39/TRAP1"/>
</dbReference>
<feature type="non-terminal residue" evidence="7">
    <location>
        <position position="694"/>
    </location>
</feature>
<dbReference type="PROSITE" id="PS50236">
    <property type="entry name" value="CHCR"/>
    <property type="match status" value="1"/>
</dbReference>
<dbReference type="InterPro" id="IPR000547">
    <property type="entry name" value="Clathrin_H-chain/VPS_repeat"/>
</dbReference>
<dbReference type="PANTHER" id="PTHR12894">
    <property type="entry name" value="CNH DOMAIN CONTAINING"/>
    <property type="match status" value="1"/>
</dbReference>
<dbReference type="GO" id="GO:0006914">
    <property type="term" value="P:autophagy"/>
    <property type="evidence" value="ECO:0007669"/>
    <property type="project" value="TreeGrafter"/>
</dbReference>